<dbReference type="PANTHER" id="PTHR30598">
    <property type="entry name" value="NITRATE REDUCTASE PRIVATE CHAPERONE, REDOX ENZYME MATURATION PROTEIN REMP FAMILY"/>
    <property type="match status" value="1"/>
</dbReference>
<keyword evidence="12 20" id="KW-0408">Iron</keyword>
<evidence type="ECO:0000256" key="14">
    <source>
        <dbReference type="ARBA" id="ARBA00023136"/>
    </source>
</evidence>
<dbReference type="InterPro" id="IPR051936">
    <property type="entry name" value="Heme-iron_electron_transfer"/>
</dbReference>
<keyword evidence="7" id="KW-0812">Transmembrane</keyword>
<comment type="subcellular location">
    <subcellularLocation>
        <location evidence="3">Cell membrane</location>
        <topology evidence="3">Multi-pass membrane protein</topology>
    </subcellularLocation>
</comment>
<evidence type="ECO:0000256" key="12">
    <source>
        <dbReference type="ARBA" id="ARBA00023004"/>
    </source>
</evidence>
<comment type="cofactor">
    <cofactor evidence="1">
        <name>Mo-bis(molybdopterin guanine dinucleotide)</name>
        <dbReference type="ChEBI" id="CHEBI:60539"/>
    </cofactor>
</comment>
<evidence type="ECO:0000256" key="9">
    <source>
        <dbReference type="ARBA" id="ARBA00022982"/>
    </source>
</evidence>
<dbReference type="GO" id="GO:0020037">
    <property type="term" value="F:heme binding"/>
    <property type="evidence" value="ECO:0007669"/>
    <property type="project" value="TreeGrafter"/>
</dbReference>
<comment type="cofactor">
    <cofactor evidence="2">
        <name>heme b</name>
        <dbReference type="ChEBI" id="CHEBI:60344"/>
    </cofactor>
</comment>
<evidence type="ECO:0000313" key="23">
    <source>
        <dbReference type="Proteomes" id="UP000198318"/>
    </source>
</evidence>
<evidence type="ECO:0000256" key="19">
    <source>
        <dbReference type="ARBA" id="ARBA00071287"/>
    </source>
</evidence>
<dbReference type="EMBL" id="FZOR01000047">
    <property type="protein sequence ID" value="SNT57384.1"/>
    <property type="molecule type" value="Genomic_DNA"/>
</dbReference>
<evidence type="ECO:0000256" key="6">
    <source>
        <dbReference type="ARBA" id="ARBA00022617"/>
    </source>
</evidence>
<evidence type="ECO:0000256" key="2">
    <source>
        <dbReference type="ARBA" id="ARBA00001970"/>
    </source>
</evidence>
<evidence type="ECO:0000256" key="17">
    <source>
        <dbReference type="ARBA" id="ARBA00061196"/>
    </source>
</evidence>
<evidence type="ECO:0000256" key="7">
    <source>
        <dbReference type="ARBA" id="ARBA00022692"/>
    </source>
</evidence>
<dbReference type="InterPro" id="IPR003816">
    <property type="entry name" value="Nitrate_red_gam"/>
</dbReference>
<gene>
    <name evidence="22" type="ORF">SAMN05443665_104716</name>
</gene>
<dbReference type="GO" id="GO:0042128">
    <property type="term" value="P:nitrate assimilation"/>
    <property type="evidence" value="ECO:0007669"/>
    <property type="project" value="UniProtKB-KW"/>
</dbReference>
<dbReference type="GO" id="GO:0019645">
    <property type="term" value="P:anaerobic electron transport chain"/>
    <property type="evidence" value="ECO:0007669"/>
    <property type="project" value="TreeGrafter"/>
</dbReference>
<dbReference type="InterPro" id="IPR023234">
    <property type="entry name" value="NarG-like_domain"/>
</dbReference>
<keyword evidence="13" id="KW-0534">Nitrate assimilation</keyword>
<name>A0A239NSR8_9ACTN</name>
<evidence type="ECO:0000256" key="13">
    <source>
        <dbReference type="ARBA" id="ARBA00023063"/>
    </source>
</evidence>
<evidence type="ECO:0000256" key="11">
    <source>
        <dbReference type="ARBA" id="ARBA00023002"/>
    </source>
</evidence>
<evidence type="ECO:0000256" key="20">
    <source>
        <dbReference type="PIRSR" id="PIRSR603816-1"/>
    </source>
</evidence>
<dbReference type="GO" id="GO:0046872">
    <property type="term" value="F:metal ion binding"/>
    <property type="evidence" value="ECO:0007669"/>
    <property type="project" value="UniProtKB-KW"/>
</dbReference>
<evidence type="ECO:0000256" key="15">
    <source>
        <dbReference type="ARBA" id="ARBA00056200"/>
    </source>
</evidence>
<comment type="similarity">
    <text evidence="18">In the N-terminal section; belongs to the nitrate reductase alpha subunit family.</text>
</comment>
<keyword evidence="10" id="KW-1133">Transmembrane helix</keyword>
<comment type="function">
    <text evidence="15">Does not seem to have nitrate reductase activity.</text>
</comment>
<dbReference type="InterPro" id="IPR036197">
    <property type="entry name" value="NarG-like_sf"/>
</dbReference>
<evidence type="ECO:0000259" key="21">
    <source>
        <dbReference type="Pfam" id="PF02665"/>
    </source>
</evidence>
<dbReference type="NCBIfam" id="TIGR00351">
    <property type="entry name" value="narI"/>
    <property type="match status" value="1"/>
</dbReference>
<comment type="similarity">
    <text evidence="16">In the central section; belongs to the NarJ/NarW family.</text>
</comment>
<keyword evidence="6 20" id="KW-0349">Heme</keyword>
<dbReference type="FunFam" id="1.20.950.20:FF:000001">
    <property type="entry name" value="Respiratory nitrate reductase subunit gamma"/>
    <property type="match status" value="1"/>
</dbReference>
<feature type="binding site" description="axial binding residue" evidence="20">
    <location>
        <position position="210"/>
    </location>
    <ligand>
        <name>heme b</name>
        <dbReference type="ChEBI" id="CHEBI:60344"/>
        <label>1</label>
    </ligand>
    <ligandPart>
        <name>Fe</name>
        <dbReference type="ChEBI" id="CHEBI:18248"/>
    </ligandPart>
</feature>
<evidence type="ECO:0000313" key="22">
    <source>
        <dbReference type="EMBL" id="SNT57384.1"/>
    </source>
</evidence>
<evidence type="ECO:0000256" key="10">
    <source>
        <dbReference type="ARBA" id="ARBA00022989"/>
    </source>
</evidence>
<keyword evidence="11" id="KW-0560">Oxidoreductase</keyword>
<sequence length="251" mass="28265">MTGPMTSGDLWWWVILPYAAMIVFVVGHIWRWRYDQFGWTSRSTQLQERRLLKWGAPLFHYATFAAIAGHVIGILIPKSVTEWLGIPERAYTLFSGIAGSVAAIGVLIGAGILIFRRMGVPRVRATTSAVDYVALVLLGIISVLGIYLTLGVQQFGGGYDYRDTVSPWFRSLFAGSPDHRAIAAAPIMYQVHATAAWMIFAVWPFSRLVHAWSIPVWYLWRPYVVYRERRAAPPPEPGTGGRKWRKIGVPY</sequence>
<keyword evidence="9" id="KW-0249">Electron transport</keyword>
<dbReference type="SUPFAM" id="SSF103501">
    <property type="entry name" value="Respiratory nitrate reductase 1 gamma chain"/>
    <property type="match status" value="1"/>
</dbReference>
<evidence type="ECO:0000256" key="8">
    <source>
        <dbReference type="ARBA" id="ARBA00022723"/>
    </source>
</evidence>
<feature type="binding site" description="axial binding residue" evidence="20">
    <location>
        <position position="70"/>
    </location>
    <ligand>
        <name>heme b</name>
        <dbReference type="ChEBI" id="CHEBI:60344"/>
        <label>1</label>
    </ligand>
    <ligandPart>
        <name>Fe</name>
        <dbReference type="ChEBI" id="CHEBI:18248"/>
    </ligandPart>
</feature>
<feature type="domain" description="NarG-like" evidence="21">
    <location>
        <begin position="11"/>
        <end position="229"/>
    </location>
</feature>
<evidence type="ECO:0000256" key="1">
    <source>
        <dbReference type="ARBA" id="ARBA00001942"/>
    </source>
</evidence>
<evidence type="ECO:0000256" key="5">
    <source>
        <dbReference type="ARBA" id="ARBA00022475"/>
    </source>
</evidence>
<evidence type="ECO:0000256" key="18">
    <source>
        <dbReference type="ARBA" id="ARBA00061480"/>
    </source>
</evidence>
<reference evidence="22 23" key="1">
    <citation type="submission" date="2017-06" db="EMBL/GenBank/DDBJ databases">
        <authorList>
            <person name="Kim H.J."/>
            <person name="Triplett B.A."/>
        </authorList>
    </citation>
    <scope>NUCLEOTIDE SEQUENCE [LARGE SCALE GENOMIC DNA]</scope>
    <source>
        <strain evidence="22 23">DSM 44715</strain>
    </source>
</reference>
<organism evidence="22 23">
    <name type="scientific">Actinomadura meyerae</name>
    <dbReference type="NCBI Taxonomy" id="240840"/>
    <lineage>
        <taxon>Bacteria</taxon>
        <taxon>Bacillati</taxon>
        <taxon>Actinomycetota</taxon>
        <taxon>Actinomycetes</taxon>
        <taxon>Streptosporangiales</taxon>
        <taxon>Thermomonosporaceae</taxon>
        <taxon>Actinomadura</taxon>
    </lineage>
</organism>
<dbReference type="Gene3D" id="1.20.950.20">
    <property type="entry name" value="Transmembrane di-heme cytochromes, Chain C"/>
    <property type="match status" value="1"/>
</dbReference>
<dbReference type="RefSeq" id="WP_245869681.1">
    <property type="nucleotide sequence ID" value="NZ_FZOR01000047.1"/>
</dbReference>
<evidence type="ECO:0000256" key="3">
    <source>
        <dbReference type="ARBA" id="ARBA00004651"/>
    </source>
</evidence>
<keyword evidence="5" id="KW-1003">Cell membrane</keyword>
<protein>
    <recommendedName>
        <fullName evidence="19">Nitrate reductase-like protein NarX</fullName>
    </recommendedName>
</protein>
<dbReference type="Pfam" id="PF02665">
    <property type="entry name" value="Nitrate_red_gam"/>
    <property type="match status" value="1"/>
</dbReference>
<keyword evidence="4" id="KW-0813">Transport</keyword>
<dbReference type="Proteomes" id="UP000198318">
    <property type="component" value="Unassembled WGS sequence"/>
</dbReference>
<evidence type="ECO:0000256" key="16">
    <source>
        <dbReference type="ARBA" id="ARBA00061095"/>
    </source>
</evidence>
<comment type="similarity">
    <text evidence="17">In the C-terminal section; belongs to the nitrate reductase gamma subunit family.</text>
</comment>
<feature type="binding site" description="axial binding residue" evidence="20">
    <location>
        <position position="192"/>
    </location>
    <ligand>
        <name>heme b</name>
        <dbReference type="ChEBI" id="CHEBI:60344"/>
        <label>1</label>
    </ligand>
    <ligandPart>
        <name>Fe</name>
        <dbReference type="ChEBI" id="CHEBI:18248"/>
    </ligandPart>
</feature>
<dbReference type="AlphaFoldDB" id="A0A239NSR8"/>
<dbReference type="GO" id="GO:0009325">
    <property type="term" value="C:nitrate reductase complex"/>
    <property type="evidence" value="ECO:0007669"/>
    <property type="project" value="InterPro"/>
</dbReference>
<proteinExistence type="inferred from homology"/>
<feature type="binding site" description="axial binding residue" evidence="20">
    <location>
        <position position="60"/>
    </location>
    <ligand>
        <name>heme b</name>
        <dbReference type="ChEBI" id="CHEBI:60344"/>
        <label>1</label>
    </ligand>
    <ligandPart>
        <name>Fe</name>
        <dbReference type="ChEBI" id="CHEBI:18248"/>
    </ligandPart>
</feature>
<keyword evidence="14" id="KW-0472">Membrane</keyword>
<dbReference type="GO" id="GO:0009055">
    <property type="term" value="F:electron transfer activity"/>
    <property type="evidence" value="ECO:0007669"/>
    <property type="project" value="TreeGrafter"/>
</dbReference>
<dbReference type="GO" id="GO:0005886">
    <property type="term" value="C:plasma membrane"/>
    <property type="evidence" value="ECO:0007669"/>
    <property type="project" value="UniProtKB-SubCell"/>
</dbReference>
<keyword evidence="23" id="KW-1185">Reference proteome</keyword>
<keyword evidence="8" id="KW-0479">Metal-binding</keyword>
<dbReference type="PANTHER" id="PTHR30598:SF3">
    <property type="entry name" value="RESPIRATORY NITRATE REDUCTASE 1 GAMMA CHAIN"/>
    <property type="match status" value="1"/>
</dbReference>
<accession>A0A239NSR8</accession>
<dbReference type="GO" id="GO:0008940">
    <property type="term" value="F:nitrate reductase activity"/>
    <property type="evidence" value="ECO:0007669"/>
    <property type="project" value="InterPro"/>
</dbReference>
<evidence type="ECO:0000256" key="4">
    <source>
        <dbReference type="ARBA" id="ARBA00022448"/>
    </source>
</evidence>